<dbReference type="Pfam" id="PF00635">
    <property type="entry name" value="Motile_Sperm"/>
    <property type="match status" value="1"/>
</dbReference>
<feature type="region of interest" description="Disordered" evidence="2">
    <location>
        <begin position="205"/>
        <end position="250"/>
    </location>
</feature>
<evidence type="ECO:0000313" key="4">
    <source>
        <dbReference type="EMBL" id="KFD61593.1"/>
    </source>
</evidence>
<gene>
    <name evidence="4" type="ORF">M514_04174</name>
</gene>
<feature type="domain" description="MSP" evidence="3">
    <location>
        <begin position="21"/>
        <end position="139"/>
    </location>
</feature>
<keyword evidence="1" id="KW-0963">Cytoplasm</keyword>
<dbReference type="EMBL" id="KL367618">
    <property type="protein sequence ID" value="KFD61593.1"/>
    <property type="molecule type" value="Genomic_DNA"/>
</dbReference>
<evidence type="ECO:0000256" key="2">
    <source>
        <dbReference type="SAM" id="MobiDB-lite"/>
    </source>
</evidence>
<dbReference type="InterPro" id="IPR013783">
    <property type="entry name" value="Ig-like_fold"/>
</dbReference>
<dbReference type="InterPro" id="IPR000535">
    <property type="entry name" value="MSP_dom"/>
</dbReference>
<feature type="compositionally biased region" description="Basic and acidic residues" evidence="2">
    <location>
        <begin position="239"/>
        <end position="250"/>
    </location>
</feature>
<proteinExistence type="predicted"/>
<dbReference type="Proteomes" id="UP000030758">
    <property type="component" value="Unassembled WGS sequence"/>
</dbReference>
<name>A0A085MWJ7_9BILA</name>
<dbReference type="InterPro" id="IPR008962">
    <property type="entry name" value="PapD-like_sf"/>
</dbReference>
<dbReference type="Gene3D" id="2.60.40.10">
    <property type="entry name" value="Immunoglobulins"/>
    <property type="match status" value="1"/>
</dbReference>
<sequence length="250" mass="27992">MAAMAGTDDYDKEQQLFLLSYVELLPDKIKMHPSTTQFRVALIMVGNATEIPMTFRVETTQPEFLRPNPLYGTVEPRGATFIVLYLLKVNYEQFKIRQDKVIVYTAVKPPIDDQTDASNFWKPPFGPPKVLTKKVALINYCFDEIKDTNVPTLWTKTSPKIFLINPEQGEAPIDGATSNVDAKRSPCDPTVAQLERDPNLESHTIKQHRAAAAAAAAIDSSDSKSRSETSSKSVTNSKKTADWHKKFNTK</sequence>
<comment type="function">
    <text evidence="1">Central component in molecular interactions underlying sperm crawling. Forms an extensive filament system that extends from sperm villipoda, along the leading edge of the pseudopod.</text>
</comment>
<organism evidence="4">
    <name type="scientific">Trichuris suis</name>
    <name type="common">pig whipworm</name>
    <dbReference type="NCBI Taxonomy" id="68888"/>
    <lineage>
        <taxon>Eukaryota</taxon>
        <taxon>Metazoa</taxon>
        <taxon>Ecdysozoa</taxon>
        <taxon>Nematoda</taxon>
        <taxon>Enoplea</taxon>
        <taxon>Dorylaimia</taxon>
        <taxon>Trichinellida</taxon>
        <taxon>Trichuridae</taxon>
        <taxon>Trichuris</taxon>
    </lineage>
</organism>
<feature type="non-terminal residue" evidence="4">
    <location>
        <position position="250"/>
    </location>
</feature>
<feature type="compositionally biased region" description="Low complexity" evidence="2">
    <location>
        <begin position="210"/>
        <end position="220"/>
    </location>
</feature>
<reference evidence="4" key="1">
    <citation type="journal article" date="2014" name="Nat. Genet.">
        <title>Genome and transcriptome of the porcine whipworm Trichuris suis.</title>
        <authorList>
            <person name="Jex A.R."/>
            <person name="Nejsum P."/>
            <person name="Schwarz E.M."/>
            <person name="Hu L."/>
            <person name="Young N.D."/>
            <person name="Hall R.S."/>
            <person name="Korhonen P.K."/>
            <person name="Liao S."/>
            <person name="Thamsborg S."/>
            <person name="Xia J."/>
            <person name="Xu P."/>
            <person name="Wang S."/>
            <person name="Scheerlinck J.P."/>
            <person name="Hofmann A."/>
            <person name="Sternberg P.W."/>
            <person name="Wang J."/>
            <person name="Gasser R.B."/>
        </authorList>
    </citation>
    <scope>NUCLEOTIDE SEQUENCE [LARGE SCALE GENOMIC DNA]</scope>
    <source>
        <strain evidence="4">DCEP-RM93F</strain>
    </source>
</reference>
<dbReference type="PROSITE" id="PS50202">
    <property type="entry name" value="MSP"/>
    <property type="match status" value="1"/>
</dbReference>
<evidence type="ECO:0000256" key="1">
    <source>
        <dbReference type="RuleBase" id="RU003425"/>
    </source>
</evidence>
<keyword evidence="1" id="KW-0206">Cytoskeleton</keyword>
<protein>
    <recommendedName>
        <fullName evidence="1">Major sperm protein</fullName>
    </recommendedName>
</protein>
<accession>A0A085MWJ7</accession>
<evidence type="ECO:0000259" key="3">
    <source>
        <dbReference type="PROSITE" id="PS50202"/>
    </source>
</evidence>
<dbReference type="SUPFAM" id="SSF49354">
    <property type="entry name" value="PapD-like"/>
    <property type="match status" value="1"/>
</dbReference>
<dbReference type="AlphaFoldDB" id="A0A085MWJ7"/>